<comment type="caution">
    <text evidence="1">The sequence shown here is derived from an EMBL/GenBank/DDBJ whole genome shotgun (WGS) entry which is preliminary data.</text>
</comment>
<dbReference type="EMBL" id="SJTG01000001">
    <property type="protein sequence ID" value="TCI11999.1"/>
    <property type="molecule type" value="Genomic_DNA"/>
</dbReference>
<sequence>MNIRPATAEELRSTLKEIARRPSTGDGDDAHIQRACLLLRRYLQGAAPASVSSCMPEIVWHYLSDADIRRKDQVFATAQTDALLGALVEWEGEEFS</sequence>
<accession>A0A4R0YXB2</accession>
<protein>
    <submittedName>
        <fullName evidence="1">Uncharacterized protein</fullName>
    </submittedName>
</protein>
<dbReference type="RefSeq" id="WP_131151220.1">
    <property type="nucleotide sequence ID" value="NZ_SJTG01000001.1"/>
</dbReference>
<evidence type="ECO:0000313" key="2">
    <source>
        <dbReference type="Proteomes" id="UP000291822"/>
    </source>
</evidence>
<dbReference type="AlphaFoldDB" id="A0A4R0YXB2"/>
<proteinExistence type="predicted"/>
<keyword evidence="2" id="KW-1185">Reference proteome</keyword>
<reference evidence="1 2" key="1">
    <citation type="submission" date="2019-02" db="EMBL/GenBank/DDBJ databases">
        <title>Dyella amyloliquefaciens sp. nov., isolated from forest soil.</title>
        <authorList>
            <person name="Gao Z.-H."/>
            <person name="Qiu L.-H."/>
        </authorList>
    </citation>
    <scope>NUCLEOTIDE SEQUENCE [LARGE SCALE GENOMIC DNA]</scope>
    <source>
        <strain evidence="1 2">KACC 12747</strain>
    </source>
</reference>
<gene>
    <name evidence="1" type="ORF">EZM97_01120</name>
</gene>
<evidence type="ECO:0000313" key="1">
    <source>
        <dbReference type="EMBL" id="TCI11999.1"/>
    </source>
</evidence>
<name>A0A4R0YXB2_9GAMM</name>
<organism evidence="1 2">
    <name type="scientific">Dyella soli</name>
    <dbReference type="NCBI Taxonomy" id="522319"/>
    <lineage>
        <taxon>Bacteria</taxon>
        <taxon>Pseudomonadati</taxon>
        <taxon>Pseudomonadota</taxon>
        <taxon>Gammaproteobacteria</taxon>
        <taxon>Lysobacterales</taxon>
        <taxon>Rhodanobacteraceae</taxon>
        <taxon>Dyella</taxon>
    </lineage>
</organism>
<dbReference type="Proteomes" id="UP000291822">
    <property type="component" value="Unassembled WGS sequence"/>
</dbReference>